<evidence type="ECO:0000313" key="3">
    <source>
        <dbReference type="EMBL" id="AGT43057.1"/>
    </source>
</evidence>
<dbReference type="HOGENOM" id="CLU_354090_0_0_12"/>
<dbReference type="PANTHER" id="PTHR43081:SF1">
    <property type="entry name" value="ADENYLATE CYCLASE, TERMINAL-DIFFERENTIATION SPECIFIC"/>
    <property type="match status" value="1"/>
</dbReference>
<feature type="domain" description="Guanylate cyclase" evidence="2">
    <location>
        <begin position="545"/>
        <end position="673"/>
    </location>
</feature>
<dbReference type="RefSeq" id="WP_020964357.1">
    <property type="nucleotide sequence ID" value="NC_022097.1"/>
</dbReference>
<keyword evidence="1" id="KW-1133">Transmembrane helix</keyword>
<dbReference type="KEGG" id="tped:TPE_0561"/>
<sequence>MTKPVFEQIKKNWKRITLFPHTSKIILLVILATLMLLPFSMDKMDLFIPENSSVLLYPLTVLFSGTLQGEINFFYITCFSFFLLPVAFIVIFISIFQKKISGKIIYIISFVCATFYLAASVSGMVSFANTPRWFYALDLRVYSAFFINLIFHIFLIARGIIFIKAKNELHSEYKSILLEEEKKERDLLKRAIARFKTEKNKNKEKGKNKDTEKALKIDILLKKYTKKFKNVKRKSHIKTKIIIVIIFTITVILSTFIYTDLINYKALLTQTVNNTGKNLAEQVAAIYDFSDGLHAKISAFLEGIKKTNLSSPFPWHRVDIITTNSKTHFFLENIDSFTELPDFNVFSYTTAAGRVREIPAEEKRITAEDAAFYIEHFRNEQTKSEPIRNAEKGTYLYVYPVTFSRKDGQRLVGFSVVTYLQEILDRPYFQAKVFVCSLSAVFFYASIIITLFLADFIADPVIFLCGSVRKTANILSEMLSGSAKIEADRLIFNEKVATHDEVKNLSVEIKNIVSLVRGILPYVSFHTLQNAEKHLNRQSTTRDLCFLFTDIRGFTNLCETLPPKEVIPILNRYLDIETKIIFDNGGDVDKYVGDAMMAFFSGPKKEINACKAAMEIRKAIRKEQQASLTEGSPLISIGIGINSGPVVFGSIGSKTRKDFTSIGDTVNLASRLEGANKEYGSKSIISEAVYENLNDTFICRELDYVTVKGKTEPVRIFEILQSAELTTEKLRDLKRLFETGLSYYRKKHWKTAEKYFLTCKEKYNDTPSKVFLKRIAHYQVSPPKAGWKGVFVMSGK</sequence>
<dbReference type="STRING" id="1291379.TPE_0561"/>
<evidence type="ECO:0000313" key="4">
    <source>
        <dbReference type="Proteomes" id="UP000015620"/>
    </source>
</evidence>
<evidence type="ECO:0000256" key="1">
    <source>
        <dbReference type="SAM" id="Phobius"/>
    </source>
</evidence>
<dbReference type="Pfam" id="PF00211">
    <property type="entry name" value="Guanylate_cyc"/>
    <property type="match status" value="1"/>
</dbReference>
<evidence type="ECO:0000259" key="2">
    <source>
        <dbReference type="PROSITE" id="PS50125"/>
    </source>
</evidence>
<dbReference type="OrthoDB" id="9806704at2"/>
<protein>
    <submittedName>
        <fullName evidence="3">Adenylate/guanylate cyclase catalytic</fullName>
    </submittedName>
</protein>
<proteinExistence type="predicted"/>
<feature type="transmembrane region" description="Helical" evidence="1">
    <location>
        <begin position="241"/>
        <end position="259"/>
    </location>
</feature>
<dbReference type="PROSITE" id="PS50125">
    <property type="entry name" value="GUANYLATE_CYCLASE_2"/>
    <property type="match status" value="1"/>
</dbReference>
<dbReference type="InterPro" id="IPR029787">
    <property type="entry name" value="Nucleotide_cyclase"/>
</dbReference>
<gene>
    <name evidence="3" type="ORF">TPE_0561</name>
</gene>
<dbReference type="GO" id="GO:0004016">
    <property type="term" value="F:adenylate cyclase activity"/>
    <property type="evidence" value="ECO:0007669"/>
    <property type="project" value="UniProtKB-ARBA"/>
</dbReference>
<keyword evidence="1" id="KW-0472">Membrane</keyword>
<dbReference type="Gene3D" id="3.30.70.1230">
    <property type="entry name" value="Nucleotide cyclase"/>
    <property type="match status" value="1"/>
</dbReference>
<accession>S5ZKH3</accession>
<dbReference type="AlphaFoldDB" id="S5ZKH3"/>
<dbReference type="SUPFAM" id="SSF55073">
    <property type="entry name" value="Nucleotide cyclase"/>
    <property type="match status" value="1"/>
</dbReference>
<feature type="transmembrane region" description="Helical" evidence="1">
    <location>
        <begin position="21"/>
        <end position="41"/>
    </location>
</feature>
<dbReference type="GeneID" id="301089246"/>
<dbReference type="SMART" id="SM00044">
    <property type="entry name" value="CYCc"/>
    <property type="match status" value="1"/>
</dbReference>
<name>S5ZKH3_9SPIR</name>
<feature type="transmembrane region" description="Helical" evidence="1">
    <location>
        <begin position="105"/>
        <end position="127"/>
    </location>
</feature>
<organism evidence="3 4">
    <name type="scientific">Treponema pedis str. T A4</name>
    <dbReference type="NCBI Taxonomy" id="1291379"/>
    <lineage>
        <taxon>Bacteria</taxon>
        <taxon>Pseudomonadati</taxon>
        <taxon>Spirochaetota</taxon>
        <taxon>Spirochaetia</taxon>
        <taxon>Spirochaetales</taxon>
        <taxon>Treponemataceae</taxon>
        <taxon>Treponema</taxon>
    </lineage>
</organism>
<dbReference type="InterPro" id="IPR050697">
    <property type="entry name" value="Adenylyl/Guanylyl_Cyclase_3/4"/>
</dbReference>
<dbReference type="PATRIC" id="fig|1291379.3.peg.564"/>
<feature type="transmembrane region" description="Helical" evidence="1">
    <location>
        <begin position="139"/>
        <end position="161"/>
    </location>
</feature>
<dbReference type="Proteomes" id="UP000015620">
    <property type="component" value="Chromosome"/>
</dbReference>
<dbReference type="GO" id="GO:0006171">
    <property type="term" value="P:cAMP biosynthetic process"/>
    <property type="evidence" value="ECO:0007669"/>
    <property type="project" value="TreeGrafter"/>
</dbReference>
<reference evidence="3 4" key="1">
    <citation type="journal article" date="2013" name="PLoS ONE">
        <title>Genome-Wide Relatedness of Treponema pedis, from Gingiva and Necrotic Skin Lesions of Pigs, with the Human Oral Pathogen Treponema denticola.</title>
        <authorList>
            <person name="Svartstrom O."/>
            <person name="Mushtaq M."/>
            <person name="Pringle M."/>
            <person name="Segerman B."/>
        </authorList>
    </citation>
    <scope>NUCLEOTIDE SEQUENCE [LARGE SCALE GENOMIC DNA]</scope>
    <source>
        <strain evidence="3">T A4</strain>
    </source>
</reference>
<keyword evidence="4" id="KW-1185">Reference proteome</keyword>
<keyword evidence="1" id="KW-0812">Transmembrane</keyword>
<dbReference type="EMBL" id="CP004120">
    <property type="protein sequence ID" value="AGT43057.1"/>
    <property type="molecule type" value="Genomic_DNA"/>
</dbReference>
<feature type="transmembrane region" description="Helical" evidence="1">
    <location>
        <begin position="73"/>
        <end position="93"/>
    </location>
</feature>
<dbReference type="InterPro" id="IPR001054">
    <property type="entry name" value="A/G_cyclase"/>
</dbReference>
<dbReference type="PANTHER" id="PTHR43081">
    <property type="entry name" value="ADENYLATE CYCLASE, TERMINAL-DIFFERENTIATION SPECIFIC-RELATED"/>
    <property type="match status" value="1"/>
</dbReference>
<dbReference type="GO" id="GO:0035556">
    <property type="term" value="P:intracellular signal transduction"/>
    <property type="evidence" value="ECO:0007669"/>
    <property type="project" value="InterPro"/>
</dbReference>
<dbReference type="CDD" id="cd07302">
    <property type="entry name" value="CHD"/>
    <property type="match status" value="1"/>
</dbReference>